<feature type="compositionally biased region" description="Basic and acidic residues" evidence="1">
    <location>
        <begin position="330"/>
        <end position="340"/>
    </location>
</feature>
<dbReference type="Pfam" id="PF01823">
    <property type="entry name" value="MACPF"/>
    <property type="match status" value="1"/>
</dbReference>
<protein>
    <submittedName>
        <fullName evidence="4">Perforin-like protein PLP1</fullName>
    </submittedName>
</protein>
<accession>A0AAV4LVJ0</accession>
<feature type="domain" description="MACPF" evidence="3">
    <location>
        <begin position="678"/>
        <end position="1026"/>
    </location>
</feature>
<feature type="compositionally biased region" description="Basic residues" evidence="1">
    <location>
        <begin position="173"/>
        <end position="183"/>
    </location>
</feature>
<feature type="compositionally biased region" description="Basic and acidic residues" evidence="1">
    <location>
        <begin position="211"/>
        <end position="222"/>
    </location>
</feature>
<name>A0AAV4LVJ0_BABCB</name>
<feature type="compositionally biased region" description="Acidic residues" evidence="1">
    <location>
        <begin position="559"/>
        <end position="587"/>
    </location>
</feature>
<dbReference type="Proteomes" id="UP001497744">
    <property type="component" value="Unassembled WGS sequence"/>
</dbReference>
<feature type="compositionally biased region" description="Basic residues" evidence="1">
    <location>
        <begin position="118"/>
        <end position="135"/>
    </location>
</feature>
<evidence type="ECO:0000313" key="5">
    <source>
        <dbReference type="Proteomes" id="UP001497744"/>
    </source>
</evidence>
<keyword evidence="5" id="KW-1185">Reference proteome</keyword>
<feature type="compositionally biased region" description="Basic and acidic residues" evidence="1">
    <location>
        <begin position="239"/>
        <end position="251"/>
    </location>
</feature>
<feature type="compositionally biased region" description="Acidic residues" evidence="1">
    <location>
        <begin position="605"/>
        <end position="625"/>
    </location>
</feature>
<keyword evidence="2" id="KW-0732">Signal</keyword>
<evidence type="ECO:0000256" key="1">
    <source>
        <dbReference type="SAM" id="MobiDB-lite"/>
    </source>
</evidence>
<dbReference type="GeneID" id="94195221"/>
<comment type="caution">
    <text evidence="4">The sequence shown here is derived from an EMBL/GenBank/DDBJ whole genome shotgun (WGS) entry which is preliminary data.</text>
</comment>
<feature type="compositionally biased region" description="Basic and acidic residues" evidence="1">
    <location>
        <begin position="626"/>
        <end position="636"/>
    </location>
</feature>
<feature type="compositionally biased region" description="Basic and acidic residues" evidence="1">
    <location>
        <begin position="45"/>
        <end position="62"/>
    </location>
</feature>
<dbReference type="AlphaFoldDB" id="A0AAV4LVJ0"/>
<dbReference type="EMBL" id="BPLF01000002">
    <property type="protein sequence ID" value="GIX63740.1"/>
    <property type="molecule type" value="Genomic_DNA"/>
</dbReference>
<feature type="region of interest" description="Disordered" evidence="1">
    <location>
        <begin position="392"/>
        <end position="442"/>
    </location>
</feature>
<gene>
    <name evidence="4" type="ORF">BcabD6B2_31750</name>
</gene>
<proteinExistence type="predicted"/>
<evidence type="ECO:0000256" key="2">
    <source>
        <dbReference type="SAM" id="SignalP"/>
    </source>
</evidence>
<feature type="region of interest" description="Disordered" evidence="1">
    <location>
        <begin position="41"/>
        <end position="308"/>
    </location>
</feature>
<feature type="region of interest" description="Disordered" evidence="1">
    <location>
        <begin position="557"/>
        <end position="666"/>
    </location>
</feature>
<feature type="compositionally biased region" description="Basic and acidic residues" evidence="1">
    <location>
        <begin position="392"/>
        <end position="406"/>
    </location>
</feature>
<evidence type="ECO:0000259" key="3">
    <source>
        <dbReference type="PROSITE" id="PS51412"/>
    </source>
</evidence>
<feature type="compositionally biased region" description="Polar residues" evidence="1">
    <location>
        <begin position="185"/>
        <end position="195"/>
    </location>
</feature>
<feature type="region of interest" description="Disordered" evidence="1">
    <location>
        <begin position="320"/>
        <end position="362"/>
    </location>
</feature>
<sequence>MMRFAPAFALGICLLALPARTYHVTLIVDDGMLWNSQEFTGSDLHPSDNGKESENLDGDKPKVGFFTKTEETPIGENGGLLEMGATRTADSGARKVHNSNIYATNGGPRSQADSRKSPGGRRGRRESRGTRRPYSPHRAGYRVAPMPAEGRQEQTAVKKPNQVDAAASASNNRNRRAPVKRAVHNPTQRTPTANAGSRPYRRRPVEYVVDIDDRPVPMEDSGKNPGRTGTGQNAANRANQRESSENAENKLNRQRPAGRRMFPPTSPRDHQNLDGNRAKVMNGSRGGNQMTAKPTGGNGILNMNDEQSMDVLNRFQELLDDDAAAVPSRKQKDPSEEPARRLNRQRSKVSGGFSFGYGDEAPQSATMYSGKILNDDDIKAALNGDINDKKQRNDLLRSHKSSKDSDDSIMGDDDEDDADATIATQKDNTQRQGEDDDEDDTDDMFSLLEESVSADYDTDNGMSSMQTKRSYEIQRCQLKLSRSRNHSPGQSVKRRVREHRYTNNRCGVSRYCSTRKRDATKKIDEAYDKTNGNMRMKPNFVEMSTASVRDRLAKYLNGEGEDDNEYGDYGEYADDSAIDGYSDDDYEEKTPLDMSKYLGTTAASDFDDDDLGDEEAREYDEDEDADKNNHQSGHEESTDDDADVDGGVYGGGNGGAIPDLEIDDYDDDDGLYEVEDYETEDEIDAFESPIGLEYLGAGYDLVKGNPLGDTVTMLDPGYRANIIQMHWKKDFEGISNSLHYIQPKGAWVRSYISCHKGENVSDVGRSQSLKDALSVDAAVSASLPGDVAKFAASINYNNIKRAETSENRKTYVSRSYCFNYVAGIPTSIKWDFTAAFNAALQKLPKKFEYQVTDARCLPSDYRDDPTSKACVDLGVRRWMRFFSIFGTHVTSKVYLGGKLVTLMETSAGQEAKLSRLGVDVKAQLQVQAKAATVDASAGTTVSKSRDTSKLALDSKSSTFALGGDIYGKGYDLTFNEWAATVSQHSMPIKAEYTPLAIFLGPQYMAAYNDAYLFYGKVLVGGELSKT</sequence>
<feature type="chain" id="PRO_5043472753" evidence="2">
    <location>
        <begin position="22"/>
        <end position="1026"/>
    </location>
</feature>
<evidence type="ECO:0000313" key="4">
    <source>
        <dbReference type="EMBL" id="GIX63740.1"/>
    </source>
</evidence>
<dbReference type="PROSITE" id="PS51412">
    <property type="entry name" value="MACPF_2"/>
    <property type="match status" value="1"/>
</dbReference>
<reference evidence="4 5" key="1">
    <citation type="submission" date="2021-06" db="EMBL/GenBank/DDBJ databases">
        <title>Genome sequence of Babesia caballi.</title>
        <authorList>
            <person name="Yamagishi J."/>
            <person name="Kidaka T."/>
            <person name="Ochi A."/>
        </authorList>
    </citation>
    <scope>NUCLEOTIDE SEQUENCE [LARGE SCALE GENOMIC DNA]</scope>
    <source>
        <strain evidence="4">USDA-D6B2</strain>
    </source>
</reference>
<organism evidence="4 5">
    <name type="scientific">Babesia caballi</name>
    <dbReference type="NCBI Taxonomy" id="5871"/>
    <lineage>
        <taxon>Eukaryota</taxon>
        <taxon>Sar</taxon>
        <taxon>Alveolata</taxon>
        <taxon>Apicomplexa</taxon>
        <taxon>Aconoidasida</taxon>
        <taxon>Piroplasmida</taxon>
        <taxon>Babesiidae</taxon>
        <taxon>Babesia</taxon>
    </lineage>
</organism>
<feature type="compositionally biased region" description="Acidic residues" evidence="1">
    <location>
        <begin position="407"/>
        <end position="419"/>
    </location>
</feature>
<feature type="signal peptide" evidence="2">
    <location>
        <begin position="1"/>
        <end position="21"/>
    </location>
</feature>
<dbReference type="InterPro" id="IPR020864">
    <property type="entry name" value="MACPF"/>
</dbReference>
<dbReference type="RefSeq" id="XP_067715809.1">
    <property type="nucleotide sequence ID" value="XM_067859708.1"/>
</dbReference>